<organism evidence="2 3">
    <name type="scientific">Acrobeloides nanus</name>
    <dbReference type="NCBI Taxonomy" id="290746"/>
    <lineage>
        <taxon>Eukaryota</taxon>
        <taxon>Metazoa</taxon>
        <taxon>Ecdysozoa</taxon>
        <taxon>Nematoda</taxon>
        <taxon>Chromadorea</taxon>
        <taxon>Rhabditida</taxon>
        <taxon>Tylenchina</taxon>
        <taxon>Cephalobomorpha</taxon>
        <taxon>Cephaloboidea</taxon>
        <taxon>Cephalobidae</taxon>
        <taxon>Acrobeloides</taxon>
    </lineage>
</organism>
<reference evidence="3" key="1">
    <citation type="submission" date="2022-11" db="UniProtKB">
        <authorList>
            <consortium name="WormBaseParasite"/>
        </authorList>
    </citation>
    <scope>IDENTIFICATION</scope>
</reference>
<evidence type="ECO:0000313" key="2">
    <source>
        <dbReference type="Proteomes" id="UP000887540"/>
    </source>
</evidence>
<protein>
    <submittedName>
        <fullName evidence="3">Mon2 C-terminal domain-containing protein</fullName>
    </submittedName>
</protein>
<dbReference type="WBParaSite" id="ACRNAN_Path_580.g2177.t2">
    <property type="protein sequence ID" value="ACRNAN_Path_580.g2177.t2"/>
    <property type="gene ID" value="ACRNAN_Path_580.g2177"/>
</dbReference>
<proteinExistence type="predicted"/>
<feature type="domain" description="Mon2 C-terminal" evidence="1">
    <location>
        <begin position="26"/>
        <end position="352"/>
    </location>
</feature>
<dbReference type="AlphaFoldDB" id="A0A914C900"/>
<evidence type="ECO:0000313" key="3">
    <source>
        <dbReference type="WBParaSite" id="ACRNAN_Path_580.g2177.t2"/>
    </source>
</evidence>
<accession>A0A914C900</accession>
<sequence length="359" mass="40026">MAFSLFAIHQPVSEFVVPPSKDPAPAWIQQNLIAFAELSLKTVVEYYGKVANFPEIIRETVLVDILKCISEPLSLKYQCLSQTTWKLSASAFISICKVGLPVARENLHMFTLLWPQLATTLERFLFTTSRSPTPLNSDERKRHEFVDCQMIELIRLEILPHTNRLPAEFMQRIIDILNRGSISTLDPHDVFASEAYAQRTDLSKVCFDALLSMSQSETPDIVQTVHGRAGGVVGTPHGSPVHEGSSSTLGSSAIASLLYRCKQVMNGYAKDQQSSGHLKLPQERIFEVISVLRAISSLIEGLTKHPEAVHSALYSHLVNLHPVLVQMIPSCRSDQQVELSVMTALNSYQTLLLLNIHKK</sequence>
<evidence type="ECO:0000259" key="1">
    <source>
        <dbReference type="Pfam" id="PF16206"/>
    </source>
</evidence>
<dbReference type="Proteomes" id="UP000887540">
    <property type="component" value="Unplaced"/>
</dbReference>
<dbReference type="InterPro" id="IPR032817">
    <property type="entry name" value="Mon2_C"/>
</dbReference>
<dbReference type="Pfam" id="PF16206">
    <property type="entry name" value="Mon2_C"/>
    <property type="match status" value="1"/>
</dbReference>
<name>A0A914C900_9BILA</name>
<keyword evidence="2" id="KW-1185">Reference proteome</keyword>